<feature type="domain" description="Fibrinogen C-terminal" evidence="12">
    <location>
        <begin position="626"/>
        <end position="695"/>
    </location>
</feature>
<dbReference type="InterPro" id="IPR036056">
    <property type="entry name" value="Fibrinogen-like_C"/>
</dbReference>
<organism evidence="13 14">
    <name type="scientific">Hydra vulgaris</name>
    <name type="common">Hydra</name>
    <name type="synonym">Hydra attenuata</name>
    <dbReference type="NCBI Taxonomy" id="6087"/>
    <lineage>
        <taxon>Eukaryota</taxon>
        <taxon>Metazoa</taxon>
        <taxon>Cnidaria</taxon>
        <taxon>Hydrozoa</taxon>
        <taxon>Hydroidolina</taxon>
        <taxon>Anthoathecata</taxon>
        <taxon>Aplanulata</taxon>
        <taxon>Hydridae</taxon>
        <taxon>Hydra</taxon>
    </lineage>
</organism>
<dbReference type="SMART" id="SM00050">
    <property type="entry name" value="DISIN"/>
    <property type="match status" value="1"/>
</dbReference>
<dbReference type="InterPro" id="IPR014716">
    <property type="entry name" value="Fibrinogen_a/b/g_C_1"/>
</dbReference>
<dbReference type="Pfam" id="PF00200">
    <property type="entry name" value="Disintegrin"/>
    <property type="match status" value="1"/>
</dbReference>
<dbReference type="Gene3D" id="4.10.70.10">
    <property type="entry name" value="Disintegrin domain"/>
    <property type="match status" value="1"/>
</dbReference>
<comment type="caution">
    <text evidence="8">Lacks conserved residue(s) required for the propagation of feature annotation.</text>
</comment>
<comment type="subcellular location">
    <subcellularLocation>
        <location evidence="1">Membrane</location>
        <topology evidence="1">Single-pass membrane protein</topology>
    </subcellularLocation>
</comment>
<keyword evidence="2" id="KW-0812">Transmembrane</keyword>
<dbReference type="Pfam" id="PF01421">
    <property type="entry name" value="Reprolysin"/>
    <property type="match status" value="1"/>
</dbReference>
<dbReference type="PANTHER" id="PTHR11905:SF159">
    <property type="entry name" value="ADAM METALLOPROTEASE"/>
    <property type="match status" value="1"/>
</dbReference>
<sequence>MCGKAVIQVWLLVQVFTNAQFLPEDEVVFPKRHHNSRLENDLGTSNQHGIHEDYVTYEIKSKRDHHFLDLKKAEKIHPGFIWVRSIKDGKEVTKKHYPDHCYYEGSIRGIKDSYAFISTCSGGLSGTIDDGKTRYDISPKFDGTGHIFRNVNHLAEMTFNEPIKSSVNDMNKQKLHNMKTKKKSIRPLDDTVELFNFEPQYKEYITRNKTYYATMFVSCDRKMLPKYNNNESLLIERILNVYAQVDKSYQAINMRLVVVAIDFLKKNFAADDSSDHLKKFKNYINNEIKKKSPFKEKIDFDNAGLLIHKEWEDARGLSYLGGICTSDSTYFAQWYYESISETTIVVGHEFGHSMGFNHDRDHKYCECLSPRGCFMGNKGTRTGRPGFSTCNMEEYINMASENRYSCLEDIPTYSMTKVCGNGIQEEGEECDCGTLEMCKRKGDDCCEPHNCVLKASTQCSHLDNPDCCSSSCLFRIQGTLCREAANECDLPEYCEGDKATCPKDRYLRNGYSCKSTKFCFDQTCKSGAQQSSQKCPIINNKECAGNGKCASDNSCVCDIGFDNADNCQSKLEPIDGLWSDWSAFTKCSKGCDGGFQQRYRFCTNPIPQNGGDDCIGKSIEEVSCNSEPCPVAESCLAVKGLLEKQGQPVYDGIYKIKPNPVRTLKVYCDMTRDGGGWTLIVSSHSNTWNSENVWRRNSEKPDLFNDYSIFKYANELKNGYKIKADKFMYRLEANELGRWGGVFSAPMKYDLSSTNAKQANVNIVKKFDEWKFGYDSIDQRLPYISGSLITTAEYISSKGETWGSLTNDKDSIYLSTWIYAYTGIDDKWNGNTKMDYPQHVWYWIREGADLPQKREVLHNA</sequence>
<dbReference type="Gene3D" id="2.20.100.10">
    <property type="entry name" value="Thrombospondin type-1 (TSP1) repeat"/>
    <property type="match status" value="1"/>
</dbReference>
<dbReference type="InterPro" id="IPR002181">
    <property type="entry name" value="Fibrinogen_a/b/g_C_dom"/>
</dbReference>
<feature type="active site" evidence="8">
    <location>
        <position position="349"/>
    </location>
</feature>
<keyword evidence="4" id="KW-0472">Membrane</keyword>
<keyword evidence="8" id="KW-0862">Zinc</keyword>
<feature type="chain" id="PRO_5047045162" evidence="9">
    <location>
        <begin position="20"/>
        <end position="860"/>
    </location>
</feature>
<dbReference type="InterPro" id="IPR002870">
    <property type="entry name" value="Peptidase_M12B_N"/>
</dbReference>
<feature type="signal peptide" evidence="9">
    <location>
        <begin position="1"/>
        <end position="19"/>
    </location>
</feature>
<evidence type="ECO:0000256" key="3">
    <source>
        <dbReference type="ARBA" id="ARBA00022989"/>
    </source>
</evidence>
<dbReference type="InterPro" id="IPR001762">
    <property type="entry name" value="Disintegrin_dom"/>
</dbReference>
<evidence type="ECO:0000256" key="2">
    <source>
        <dbReference type="ARBA" id="ARBA00022692"/>
    </source>
</evidence>
<evidence type="ECO:0000313" key="13">
    <source>
        <dbReference type="Proteomes" id="UP001652625"/>
    </source>
</evidence>
<dbReference type="InterPro" id="IPR036436">
    <property type="entry name" value="Disintegrin_dom_sf"/>
</dbReference>
<dbReference type="SUPFAM" id="SSF55486">
    <property type="entry name" value="Metalloproteases ('zincins'), catalytic domain"/>
    <property type="match status" value="1"/>
</dbReference>
<feature type="binding site" evidence="8">
    <location>
        <position position="348"/>
    </location>
    <ligand>
        <name>Zn(2+)</name>
        <dbReference type="ChEBI" id="CHEBI:29105"/>
        <note>catalytic</note>
    </ligand>
</feature>
<reference evidence="13" key="1">
    <citation type="submission" date="2025-05" db="UniProtKB">
        <authorList>
            <consortium name="RefSeq"/>
        </authorList>
    </citation>
    <scope>NUCLEOTIDE SEQUENCE [LARGE SCALE GENOMIC DNA]</scope>
</reference>
<dbReference type="PROSITE" id="PS01186">
    <property type="entry name" value="EGF_2"/>
    <property type="match status" value="1"/>
</dbReference>
<dbReference type="SUPFAM" id="SSF56496">
    <property type="entry name" value="Fibrinogen C-terminal domain-like"/>
    <property type="match status" value="1"/>
</dbReference>
<keyword evidence="8" id="KW-0479">Metal-binding</keyword>
<dbReference type="GeneID" id="136077022"/>
<keyword evidence="3" id="KW-1133">Transmembrane helix</keyword>
<evidence type="ECO:0000313" key="14">
    <source>
        <dbReference type="RefSeq" id="XP_065647389.1"/>
    </source>
</evidence>
<feature type="domain" description="Peptidase M12B" evidence="11">
    <location>
        <begin position="211"/>
        <end position="411"/>
    </location>
</feature>
<name>A0ABM4BEJ7_HYDVU</name>
<dbReference type="Pfam" id="PF00090">
    <property type="entry name" value="TSP_1"/>
    <property type="match status" value="1"/>
</dbReference>
<evidence type="ECO:0000256" key="6">
    <source>
        <dbReference type="ARBA" id="ARBA00023180"/>
    </source>
</evidence>
<dbReference type="InterPro" id="IPR024079">
    <property type="entry name" value="MetalloPept_cat_dom_sf"/>
</dbReference>
<feature type="binding site" evidence="8">
    <location>
        <position position="352"/>
    </location>
    <ligand>
        <name>Zn(2+)</name>
        <dbReference type="ChEBI" id="CHEBI:29105"/>
        <note>catalytic</note>
    </ligand>
</feature>
<dbReference type="SMART" id="SM00209">
    <property type="entry name" value="TSP1"/>
    <property type="match status" value="1"/>
</dbReference>
<dbReference type="Proteomes" id="UP001652625">
    <property type="component" value="Chromosome 02"/>
</dbReference>
<accession>A0ABM4BEJ7</accession>
<gene>
    <name evidence="14" type="primary">LOC136077022</name>
</gene>
<evidence type="ECO:0000256" key="1">
    <source>
        <dbReference type="ARBA" id="ARBA00004167"/>
    </source>
</evidence>
<feature type="binding site" evidence="8">
    <location>
        <position position="358"/>
    </location>
    <ligand>
        <name>Zn(2+)</name>
        <dbReference type="ChEBI" id="CHEBI:29105"/>
        <note>catalytic</note>
    </ligand>
</feature>
<dbReference type="PROSITE" id="PS50214">
    <property type="entry name" value="DISINTEGRIN_2"/>
    <property type="match status" value="1"/>
</dbReference>
<dbReference type="SUPFAM" id="SSF57552">
    <property type="entry name" value="Blood coagulation inhibitor (disintegrin)"/>
    <property type="match status" value="1"/>
</dbReference>
<evidence type="ECO:0000259" key="10">
    <source>
        <dbReference type="PROSITE" id="PS50214"/>
    </source>
</evidence>
<dbReference type="PROSITE" id="PS51406">
    <property type="entry name" value="FIBRINOGEN_C_2"/>
    <property type="match status" value="1"/>
</dbReference>
<dbReference type="Gene3D" id="3.90.215.10">
    <property type="entry name" value="Gamma Fibrinogen, chain A, domain 1"/>
    <property type="match status" value="1"/>
</dbReference>
<dbReference type="InterPro" id="IPR000742">
    <property type="entry name" value="EGF"/>
</dbReference>
<reference evidence="14" key="2">
    <citation type="submission" date="2025-08" db="UniProtKB">
        <authorList>
            <consortium name="RefSeq"/>
        </authorList>
    </citation>
    <scope>IDENTIFICATION</scope>
</reference>
<dbReference type="PANTHER" id="PTHR11905">
    <property type="entry name" value="ADAM A DISINTEGRIN AND METALLOPROTEASE DOMAIN"/>
    <property type="match status" value="1"/>
</dbReference>
<evidence type="ECO:0000256" key="9">
    <source>
        <dbReference type="SAM" id="SignalP"/>
    </source>
</evidence>
<dbReference type="NCBIfam" id="NF040941">
    <property type="entry name" value="GGGWT_bact"/>
    <property type="match status" value="1"/>
</dbReference>
<dbReference type="Pfam" id="PF00147">
    <property type="entry name" value="Fibrinogen_C"/>
    <property type="match status" value="1"/>
</dbReference>
<keyword evidence="6" id="KW-0325">Glycoprotein</keyword>
<keyword evidence="5 7" id="KW-1015">Disulfide bond</keyword>
<evidence type="ECO:0000259" key="11">
    <source>
        <dbReference type="PROSITE" id="PS50215"/>
    </source>
</evidence>
<dbReference type="PROSITE" id="PS50092">
    <property type="entry name" value="TSP1"/>
    <property type="match status" value="1"/>
</dbReference>
<dbReference type="InterPro" id="IPR001590">
    <property type="entry name" value="Peptidase_M12B"/>
</dbReference>
<dbReference type="InterPro" id="IPR000884">
    <property type="entry name" value="TSP1_rpt"/>
</dbReference>
<feature type="disulfide bond" evidence="7">
    <location>
        <begin position="481"/>
        <end position="501"/>
    </location>
</feature>
<feature type="domain" description="Disintegrin" evidence="10">
    <location>
        <begin position="416"/>
        <end position="509"/>
    </location>
</feature>
<evidence type="ECO:0000256" key="4">
    <source>
        <dbReference type="ARBA" id="ARBA00023136"/>
    </source>
</evidence>
<dbReference type="SUPFAM" id="SSF82895">
    <property type="entry name" value="TSP-1 type 1 repeat"/>
    <property type="match status" value="1"/>
</dbReference>
<protein>
    <submittedName>
        <fullName evidence="14">Zinc metalloproteinase-disintegrin-like berythractivase isoform X1</fullName>
    </submittedName>
</protein>
<keyword evidence="9" id="KW-0732">Signal</keyword>
<dbReference type="RefSeq" id="XP_065647389.1">
    <property type="nucleotide sequence ID" value="XM_065791317.1"/>
</dbReference>
<dbReference type="Gene3D" id="3.40.390.10">
    <property type="entry name" value="Collagenase (Catalytic Domain)"/>
    <property type="match status" value="1"/>
</dbReference>
<dbReference type="Pfam" id="PF01562">
    <property type="entry name" value="Pep_M12B_propep"/>
    <property type="match status" value="1"/>
</dbReference>
<keyword evidence="13" id="KW-1185">Reference proteome</keyword>
<dbReference type="InterPro" id="IPR036383">
    <property type="entry name" value="TSP1_rpt_sf"/>
</dbReference>
<evidence type="ECO:0000256" key="7">
    <source>
        <dbReference type="PROSITE-ProRule" id="PRU00068"/>
    </source>
</evidence>
<dbReference type="PROSITE" id="PS50215">
    <property type="entry name" value="ADAM_MEPRO"/>
    <property type="match status" value="1"/>
</dbReference>
<evidence type="ECO:0000256" key="8">
    <source>
        <dbReference type="PROSITE-ProRule" id="PRU00276"/>
    </source>
</evidence>
<proteinExistence type="predicted"/>
<evidence type="ECO:0000259" key="12">
    <source>
        <dbReference type="PROSITE" id="PS51406"/>
    </source>
</evidence>
<evidence type="ECO:0000256" key="5">
    <source>
        <dbReference type="ARBA" id="ARBA00023157"/>
    </source>
</evidence>